<dbReference type="AlphaFoldDB" id="A0A7X4LMH5"/>
<comment type="caution">
    <text evidence="1">The sequence shown here is derived from an EMBL/GenBank/DDBJ whole genome shotgun (WGS) entry which is preliminary data.</text>
</comment>
<dbReference type="Proteomes" id="UP000462621">
    <property type="component" value="Unassembled WGS sequence"/>
</dbReference>
<dbReference type="EMBL" id="WEKT01000035">
    <property type="protein sequence ID" value="MZI94723.1"/>
    <property type="molecule type" value="Genomic_DNA"/>
</dbReference>
<organism evidence="1 2">
    <name type="scientific">Vibrio eleionomae</name>
    <dbReference type="NCBI Taxonomy" id="2653505"/>
    <lineage>
        <taxon>Bacteria</taxon>
        <taxon>Pseudomonadati</taxon>
        <taxon>Pseudomonadota</taxon>
        <taxon>Gammaproteobacteria</taxon>
        <taxon>Vibrionales</taxon>
        <taxon>Vibrionaceae</taxon>
        <taxon>Vibrio</taxon>
    </lineage>
</organism>
<accession>A0A7X4LMH5</accession>
<dbReference type="Pfam" id="PF12686">
    <property type="entry name" value="DUF3800"/>
    <property type="match status" value="1"/>
</dbReference>
<reference evidence="1 2" key="1">
    <citation type="submission" date="2019-10" db="EMBL/GenBank/DDBJ databases">
        <title>Vibrio sp. nov. isolated from a shrimp pond.</title>
        <authorList>
            <person name="Gomez-Gil B."/>
            <person name="Enciso-Ibarra J."/>
            <person name="Enciso-Ibarra K."/>
            <person name="Bolan-Mejia C."/>
        </authorList>
    </citation>
    <scope>NUCLEOTIDE SEQUENCE [LARGE SCALE GENOMIC DNA]</scope>
    <source>
        <strain evidence="1 2">CAIM 722</strain>
    </source>
</reference>
<proteinExistence type="predicted"/>
<dbReference type="RefSeq" id="WP_161157203.1">
    <property type="nucleotide sequence ID" value="NZ_WEKT01000035.1"/>
</dbReference>
<gene>
    <name evidence="1" type="ORF">F9817_16200</name>
</gene>
<evidence type="ECO:0000313" key="1">
    <source>
        <dbReference type="EMBL" id="MZI94723.1"/>
    </source>
</evidence>
<dbReference type="InterPro" id="IPR024524">
    <property type="entry name" value="DUF3800"/>
</dbReference>
<evidence type="ECO:0000313" key="2">
    <source>
        <dbReference type="Proteomes" id="UP000462621"/>
    </source>
</evidence>
<sequence>MSEIYNVYCDESCHLENDGIKVMTLGAMWCPLSKRVEIAQRIREIKVKHGLKSDFEIKWTKVSKGQLEFYLDVVDYFFDDDDCHFRGLVVPDKSVLNHEQFGQSHDDWYYKMYFVMLKTIFEPKSNYRVYIDIKDTLGHEKIDKLHDVICNSQYDFSHHIIERMQRIMSHEAEQLQLADLLIGALGYLHRGLTSNEAKLALIERIKERSGYRLTHNTLLKENKFNLLMWNGKGGF</sequence>
<protein>
    <submittedName>
        <fullName evidence="1">DUF3800 domain-containing protein</fullName>
    </submittedName>
</protein>
<name>A0A7X4LMH5_9VIBR</name>
<keyword evidence="2" id="KW-1185">Reference proteome</keyword>